<dbReference type="STRING" id="243164.DET0390"/>
<dbReference type="KEGG" id="det:DET0390"/>
<evidence type="ECO:0000313" key="3">
    <source>
        <dbReference type="Proteomes" id="UP000008289"/>
    </source>
</evidence>
<name>Q3Z9G4_DEHM1</name>
<sequence length="98" mass="11288">MFAVKNLPALSGENTFQPRPYFAQMGKDKDNHNKSQNTPQTTHQFHLLSPCQILRLKIPSSQCQTSRKWVRTKITRIMPIIFIKSFTLNLLVSSCVQL</sequence>
<dbReference type="HOGENOM" id="CLU_2329073_0_0_0"/>
<evidence type="ECO:0000313" key="2">
    <source>
        <dbReference type="EMBL" id="AAW40317.1"/>
    </source>
</evidence>
<organism evidence="2 3">
    <name type="scientific">Dehalococcoides mccartyi (strain ATCC BAA-2266 / KCTC 15142 / 195)</name>
    <name type="common">Dehalococcoides ethenogenes (strain 195)</name>
    <dbReference type="NCBI Taxonomy" id="243164"/>
    <lineage>
        <taxon>Bacteria</taxon>
        <taxon>Bacillati</taxon>
        <taxon>Chloroflexota</taxon>
        <taxon>Dehalococcoidia</taxon>
        <taxon>Dehalococcoidales</taxon>
        <taxon>Dehalococcoidaceae</taxon>
        <taxon>Dehalococcoides</taxon>
    </lineage>
</organism>
<protein>
    <submittedName>
        <fullName evidence="2">Uncharacterized protein</fullName>
    </submittedName>
</protein>
<evidence type="ECO:0000256" key="1">
    <source>
        <dbReference type="SAM" id="MobiDB-lite"/>
    </source>
</evidence>
<feature type="region of interest" description="Disordered" evidence="1">
    <location>
        <begin position="1"/>
        <end position="41"/>
    </location>
</feature>
<gene>
    <name evidence="2" type="ordered locus">DET0390</name>
</gene>
<dbReference type="Proteomes" id="UP000008289">
    <property type="component" value="Chromosome"/>
</dbReference>
<proteinExistence type="predicted"/>
<keyword evidence="3" id="KW-1185">Reference proteome</keyword>
<dbReference type="InParanoid" id="Q3Z9G4"/>
<dbReference type="EMBL" id="CP000027">
    <property type="protein sequence ID" value="AAW40317.1"/>
    <property type="molecule type" value="Genomic_DNA"/>
</dbReference>
<dbReference type="AlphaFoldDB" id="Q3Z9G4"/>
<accession>Q3Z9G4</accession>
<reference evidence="2 3" key="1">
    <citation type="journal article" date="2005" name="Science">
        <title>Genome sequence of the PCE-dechlorinating bacterium Dehalococcoides ethenogenes.</title>
        <authorList>
            <person name="Seshadri R."/>
            <person name="Adrian L."/>
            <person name="Fouts D.E."/>
            <person name="Eisen J.A."/>
            <person name="Phillippy A.M."/>
            <person name="Methe B.A."/>
            <person name="Ward N.L."/>
            <person name="Nelson W.C."/>
            <person name="Deboy R.T."/>
            <person name="Khouri H.M."/>
            <person name="Kolonay J.F."/>
            <person name="Dodson R.J."/>
            <person name="Daugherty S.C."/>
            <person name="Brinkac L.M."/>
            <person name="Sullivan S.A."/>
            <person name="Madupu R."/>
            <person name="Nelson K.E."/>
            <person name="Kang K.H."/>
            <person name="Impraim M."/>
            <person name="Tran K."/>
            <person name="Robinson J.M."/>
            <person name="Forberger H.A."/>
            <person name="Fraser C.M."/>
            <person name="Zinder S.H."/>
            <person name="Heidelberg J.F."/>
        </authorList>
    </citation>
    <scope>NUCLEOTIDE SEQUENCE [LARGE SCALE GENOMIC DNA]</scope>
    <source>
        <strain evidence="3">ATCC BAA-2266 / KCTC 15142 / 195</strain>
    </source>
</reference>